<protein>
    <recommendedName>
        <fullName evidence="3">Tyr recombinase domain-containing protein</fullName>
    </recommendedName>
</protein>
<reference evidence="1 2" key="1">
    <citation type="journal article" date="2024" name="Appl. Microbiol. Biotechnol.">
        <title>Biosynthetic gene clusters with biotechnological applications in novel Antarctic isolates from Actinomycetota.</title>
        <authorList>
            <person name="Bruna P."/>
            <person name="Nunez-Montero K."/>
            <person name="Contreras M.J."/>
            <person name="Leal K."/>
            <person name="Garcia M."/>
            <person name="Abanto M."/>
            <person name="Barrientos L."/>
        </authorList>
    </citation>
    <scope>NUCLEOTIDE SEQUENCE [LARGE SCALE GENOMIC DNA]</scope>
    <source>
        <strain evidence="1 2">Se16.17</strain>
    </source>
</reference>
<keyword evidence="2" id="KW-1185">Reference proteome</keyword>
<sequence length="119" mass="13667">MPKRTADEAVPVHKRSFTKSELQWLFAHIDDLVDRRYAAGSKRWLPLFRDSLAFKVCYAFGLRRHEMTMWDLEDFGPNLHVSGYGRFGAVQVRAAKGTAGSGPRRRTVLVVPEFDWVVD</sequence>
<dbReference type="RefSeq" id="WP_347781507.1">
    <property type="nucleotide sequence ID" value="NZ_JBBMFV010000001.1"/>
</dbReference>
<dbReference type="Proteomes" id="UP001448614">
    <property type="component" value="Unassembled WGS sequence"/>
</dbReference>
<evidence type="ECO:0000313" key="1">
    <source>
        <dbReference type="EMBL" id="MEO3939518.1"/>
    </source>
</evidence>
<dbReference type="EMBL" id="JBBMFV010000001">
    <property type="protein sequence ID" value="MEO3939518.1"/>
    <property type="molecule type" value="Genomic_DNA"/>
</dbReference>
<evidence type="ECO:0000313" key="2">
    <source>
        <dbReference type="Proteomes" id="UP001448614"/>
    </source>
</evidence>
<proteinExistence type="predicted"/>
<evidence type="ECO:0008006" key="3">
    <source>
        <dbReference type="Google" id="ProtNLM"/>
    </source>
</evidence>
<comment type="caution">
    <text evidence="1">The sequence shown here is derived from an EMBL/GenBank/DDBJ whole genome shotgun (WGS) entry which is preliminary data.</text>
</comment>
<organism evidence="1 2">
    <name type="scientific">Paenarthrobacter nicotinovorans</name>
    <name type="common">Arthrobacter nicotinovorans</name>
    <dbReference type="NCBI Taxonomy" id="29320"/>
    <lineage>
        <taxon>Bacteria</taxon>
        <taxon>Bacillati</taxon>
        <taxon>Actinomycetota</taxon>
        <taxon>Actinomycetes</taxon>
        <taxon>Micrococcales</taxon>
        <taxon>Micrococcaceae</taxon>
        <taxon>Paenarthrobacter</taxon>
    </lineage>
</organism>
<accession>A0ABV0GLX0</accession>
<gene>
    <name evidence="1" type="ORF">V3C41_00370</name>
</gene>
<name>A0ABV0GLX0_PAENI</name>